<dbReference type="Pfam" id="PF13302">
    <property type="entry name" value="Acetyltransf_3"/>
    <property type="match status" value="1"/>
</dbReference>
<dbReference type="GO" id="GO:0016747">
    <property type="term" value="F:acyltransferase activity, transferring groups other than amino-acyl groups"/>
    <property type="evidence" value="ECO:0007669"/>
    <property type="project" value="InterPro"/>
</dbReference>
<dbReference type="RefSeq" id="WP_088906203.1">
    <property type="nucleotide sequence ID" value="NZ_CP018145.1"/>
</dbReference>
<evidence type="ECO:0000313" key="3">
    <source>
        <dbReference type="Proteomes" id="UP000197781"/>
    </source>
</evidence>
<accession>A0A220MBA3</accession>
<gene>
    <name evidence="2" type="ORF">BP422_01250</name>
</gene>
<organism evidence="2 3">
    <name type="scientific">Brevibacillus formosus</name>
    <dbReference type="NCBI Taxonomy" id="54913"/>
    <lineage>
        <taxon>Bacteria</taxon>
        <taxon>Bacillati</taxon>
        <taxon>Bacillota</taxon>
        <taxon>Bacilli</taxon>
        <taxon>Bacillales</taxon>
        <taxon>Paenibacillaceae</taxon>
        <taxon>Brevibacillus</taxon>
    </lineage>
</organism>
<dbReference type="PANTHER" id="PTHR39173:SF1">
    <property type="entry name" value="ACETYLTRANSFERASE"/>
    <property type="match status" value="1"/>
</dbReference>
<evidence type="ECO:0000259" key="1">
    <source>
        <dbReference type="PROSITE" id="PS51186"/>
    </source>
</evidence>
<keyword evidence="2" id="KW-0808">Transferase</keyword>
<dbReference type="AlphaFoldDB" id="A0A220MBA3"/>
<dbReference type="CDD" id="cd04301">
    <property type="entry name" value="NAT_SF"/>
    <property type="match status" value="1"/>
</dbReference>
<dbReference type="Proteomes" id="UP000197781">
    <property type="component" value="Chromosome"/>
</dbReference>
<dbReference type="PROSITE" id="PS51186">
    <property type="entry name" value="GNAT"/>
    <property type="match status" value="1"/>
</dbReference>
<sequence>MAGQLYLMKPCAELQVEYISFYEEWKESGEPIVPWVVDREPYDFPAYLEFLESESSEENLPDGYVPHSTYWLMNEERRIVGAVNIRHRLNERLRKYSGHIGYGIRPSERRKGYATEILAQALNITSELGINEVLVICDYDNVGSEKTIRKNGGVFESECTDEDGLVIRRFWITRPS</sequence>
<evidence type="ECO:0000313" key="2">
    <source>
        <dbReference type="EMBL" id="ASJ52281.1"/>
    </source>
</evidence>
<proteinExistence type="predicted"/>
<reference evidence="2 3" key="1">
    <citation type="submission" date="2016-11" db="EMBL/GenBank/DDBJ databases">
        <authorList>
            <person name="Jaros S."/>
            <person name="Januszkiewicz K."/>
            <person name="Wedrychowicz H."/>
        </authorList>
    </citation>
    <scope>NUCLEOTIDE SEQUENCE [LARGE SCALE GENOMIC DNA]</scope>
    <source>
        <strain evidence="2 3">NF2</strain>
    </source>
</reference>
<name>A0A220MBA3_9BACL</name>
<dbReference type="PANTHER" id="PTHR39173">
    <property type="entry name" value="ACETYLTRANSFERASE"/>
    <property type="match status" value="1"/>
</dbReference>
<dbReference type="SUPFAM" id="SSF55729">
    <property type="entry name" value="Acyl-CoA N-acyltransferases (Nat)"/>
    <property type="match status" value="1"/>
</dbReference>
<dbReference type="InterPro" id="IPR000182">
    <property type="entry name" value="GNAT_dom"/>
</dbReference>
<dbReference type="Gene3D" id="3.40.630.30">
    <property type="match status" value="1"/>
</dbReference>
<dbReference type="EMBL" id="CP018145">
    <property type="protein sequence ID" value="ASJ52281.1"/>
    <property type="molecule type" value="Genomic_DNA"/>
</dbReference>
<dbReference type="KEGG" id="bfm:BP422_01250"/>
<feature type="domain" description="N-acetyltransferase" evidence="1">
    <location>
        <begin position="19"/>
        <end position="175"/>
    </location>
</feature>
<protein>
    <submittedName>
        <fullName evidence="2">GNAT family N-acetyltransferase</fullName>
    </submittedName>
</protein>
<dbReference type="InterPro" id="IPR016181">
    <property type="entry name" value="Acyl_CoA_acyltransferase"/>
</dbReference>